<keyword evidence="2" id="KW-0813">Transport</keyword>
<feature type="transmembrane region" description="Helical" evidence="6">
    <location>
        <begin position="97"/>
        <end position="116"/>
    </location>
</feature>
<evidence type="ECO:0000256" key="6">
    <source>
        <dbReference type="SAM" id="Phobius"/>
    </source>
</evidence>
<feature type="transmembrane region" description="Helical" evidence="6">
    <location>
        <begin position="152"/>
        <end position="179"/>
    </location>
</feature>
<evidence type="ECO:0000313" key="9">
    <source>
        <dbReference type="EMBL" id="CAB5025488.1"/>
    </source>
</evidence>
<dbReference type="CDD" id="cd06261">
    <property type="entry name" value="TM_PBP2"/>
    <property type="match status" value="1"/>
</dbReference>
<comment type="subcellular location">
    <subcellularLocation>
        <location evidence="1">Membrane</location>
        <topology evidence="1">Multi-pass membrane protein</topology>
    </subcellularLocation>
</comment>
<dbReference type="Pfam" id="PF00528">
    <property type="entry name" value="BPD_transp_1"/>
    <property type="match status" value="1"/>
</dbReference>
<sequence>MAAKPMSFLGDVARWLTDGDSWDGRSGIAHRLVEHARYSAAAVVTAFAIAAPVASWIGHKRRFGTLGMNIANIGQTLPTFAVLVLVVQAVGIGEAPLVGPLALFLALTLLAVPPIFTNVYTGFAGVDDAYRDAARGMGMTEQQQLLRAELPIAMPLVATGVRIAVVQVIATATIGAYAGAGGLGRFIIDGFALQDNPQVFGGALLVAAVAILSDRLLVSAERRLGAWPRTRARLGFRRSG</sequence>
<organism evidence="9">
    <name type="scientific">freshwater metagenome</name>
    <dbReference type="NCBI Taxonomy" id="449393"/>
    <lineage>
        <taxon>unclassified sequences</taxon>
        <taxon>metagenomes</taxon>
        <taxon>ecological metagenomes</taxon>
    </lineage>
</organism>
<proteinExistence type="predicted"/>
<feature type="transmembrane region" description="Helical" evidence="6">
    <location>
        <begin position="70"/>
        <end position="91"/>
    </location>
</feature>
<evidence type="ECO:0000256" key="1">
    <source>
        <dbReference type="ARBA" id="ARBA00004141"/>
    </source>
</evidence>
<dbReference type="PANTHER" id="PTHR30177">
    <property type="entry name" value="GLYCINE BETAINE/L-PROLINE TRANSPORT SYSTEM PERMEASE PROTEIN PROW"/>
    <property type="match status" value="1"/>
</dbReference>
<keyword evidence="4 6" id="KW-1133">Transmembrane helix</keyword>
<keyword evidence="3 6" id="KW-0812">Transmembrane</keyword>
<reference evidence="9" key="1">
    <citation type="submission" date="2020-05" db="EMBL/GenBank/DDBJ databases">
        <authorList>
            <person name="Chiriac C."/>
            <person name="Salcher M."/>
            <person name="Ghai R."/>
            <person name="Kavagutti S V."/>
        </authorList>
    </citation>
    <scope>NUCLEOTIDE SEQUENCE</scope>
</reference>
<dbReference type="Gene3D" id="1.10.3720.10">
    <property type="entry name" value="MetI-like"/>
    <property type="match status" value="1"/>
</dbReference>
<evidence type="ECO:0000259" key="7">
    <source>
        <dbReference type="PROSITE" id="PS50928"/>
    </source>
</evidence>
<name>A0A6J7R9X5_9ZZZZ</name>
<accession>A0A6J7R9X5</accession>
<dbReference type="PROSITE" id="PS50928">
    <property type="entry name" value="ABC_TM1"/>
    <property type="match status" value="1"/>
</dbReference>
<dbReference type="PANTHER" id="PTHR30177:SF33">
    <property type="entry name" value="POSSIBLE OSMOPROTECTANT (GLYCINE BETAINE_CARNITINE_CHOLINE_L-PROLINE) TRANSPORT INTEGRAL MEMBRANE PROTEIN ABC TRANSPORTER PROZ"/>
    <property type="match status" value="1"/>
</dbReference>
<dbReference type="GO" id="GO:0031460">
    <property type="term" value="P:glycine betaine transport"/>
    <property type="evidence" value="ECO:0007669"/>
    <property type="project" value="TreeGrafter"/>
</dbReference>
<feature type="transmembrane region" description="Helical" evidence="6">
    <location>
        <begin position="199"/>
        <end position="218"/>
    </location>
</feature>
<dbReference type="GO" id="GO:0016020">
    <property type="term" value="C:membrane"/>
    <property type="evidence" value="ECO:0007669"/>
    <property type="project" value="UniProtKB-SubCell"/>
</dbReference>
<evidence type="ECO:0000256" key="5">
    <source>
        <dbReference type="ARBA" id="ARBA00023136"/>
    </source>
</evidence>
<dbReference type="EMBL" id="CAFBOS010000292">
    <property type="protein sequence ID" value="CAB5025488.1"/>
    <property type="molecule type" value="Genomic_DNA"/>
</dbReference>
<dbReference type="InterPro" id="IPR051204">
    <property type="entry name" value="ABC_transp_perm/SBD"/>
</dbReference>
<feature type="transmembrane region" description="Helical" evidence="6">
    <location>
        <begin position="38"/>
        <end position="58"/>
    </location>
</feature>
<dbReference type="GO" id="GO:0055085">
    <property type="term" value="P:transmembrane transport"/>
    <property type="evidence" value="ECO:0007669"/>
    <property type="project" value="InterPro"/>
</dbReference>
<dbReference type="EMBL" id="CAEZYR010000066">
    <property type="protein sequence ID" value="CAB4751276.1"/>
    <property type="molecule type" value="Genomic_DNA"/>
</dbReference>
<evidence type="ECO:0000313" key="8">
    <source>
        <dbReference type="EMBL" id="CAB4751276.1"/>
    </source>
</evidence>
<evidence type="ECO:0000256" key="2">
    <source>
        <dbReference type="ARBA" id="ARBA00022448"/>
    </source>
</evidence>
<protein>
    <submittedName>
        <fullName evidence="9">Unannotated protein</fullName>
    </submittedName>
</protein>
<dbReference type="AlphaFoldDB" id="A0A6J7R9X5"/>
<feature type="domain" description="ABC transmembrane type-1" evidence="7">
    <location>
        <begin position="32"/>
        <end position="217"/>
    </location>
</feature>
<gene>
    <name evidence="8" type="ORF">UFOPK2754_01820</name>
    <name evidence="9" type="ORF">UFOPK3967_03023</name>
</gene>
<evidence type="ECO:0000256" key="3">
    <source>
        <dbReference type="ARBA" id="ARBA00022692"/>
    </source>
</evidence>
<dbReference type="InterPro" id="IPR000515">
    <property type="entry name" value="MetI-like"/>
</dbReference>
<keyword evidence="5 6" id="KW-0472">Membrane</keyword>
<dbReference type="InterPro" id="IPR035906">
    <property type="entry name" value="MetI-like_sf"/>
</dbReference>
<evidence type="ECO:0000256" key="4">
    <source>
        <dbReference type="ARBA" id="ARBA00022989"/>
    </source>
</evidence>
<dbReference type="SUPFAM" id="SSF161098">
    <property type="entry name" value="MetI-like"/>
    <property type="match status" value="1"/>
</dbReference>